<dbReference type="AlphaFoldDB" id="A0A507QQE5"/>
<dbReference type="EMBL" id="VIFY01000167">
    <property type="protein sequence ID" value="TQB69197.1"/>
    <property type="molecule type" value="Genomic_DNA"/>
</dbReference>
<keyword evidence="9" id="KW-1185">Reference proteome</keyword>
<reference evidence="8 9" key="1">
    <citation type="submission" date="2019-06" db="EMBL/GenBank/DDBJ databases">
        <title>Wine fermentation using esterase from Monascus purpureus.</title>
        <authorList>
            <person name="Geng C."/>
            <person name="Zhang Y."/>
        </authorList>
    </citation>
    <scope>NUCLEOTIDE SEQUENCE [LARGE SCALE GENOMIC DNA]</scope>
    <source>
        <strain evidence="8">HQ1</strain>
    </source>
</reference>
<dbReference type="Proteomes" id="UP000319663">
    <property type="component" value="Unassembled WGS sequence"/>
</dbReference>
<sequence>MASIMTPLEQAFNSFLLTMPPHRLESLLKYLNEARAHENDPNPAVDGAAMNSPFSAARRPTLPTPAAPRSPALRGKRFRAGKLRPLNSFIAFRSFYSNIFPELTQKAKSGILKFLWQNDPCKAKWAILAKAYSIIRDDHVGEVSLDSFLSLNMSYLGIIEPDRYLDAMGWELSVDGQSQYTMTRVKSTVTAETEVSTLHSADDIVTRCYEMGYVSEERRSHKSSHNGDGPVTNMAFVAHPTLVVNENDRIRISGTDNSVVGDMGTKPNIQVSSSNSLADTPSPGPIDMSVMTGDVFGQEPDVPTVQPCFNSQPKAENDFNVDMQFANAHGAPFFLPFDAMEMPMMDYDPLITGPLENYGIDRWRNF</sequence>
<keyword evidence="2 5" id="KW-0238">DNA-binding</keyword>
<gene>
    <name evidence="8" type="ORF">MPDQ_002205</name>
</gene>
<evidence type="ECO:0000313" key="8">
    <source>
        <dbReference type="EMBL" id="TQB69197.1"/>
    </source>
</evidence>
<keyword evidence="4 5" id="KW-0539">Nucleus</keyword>
<dbReference type="Pfam" id="PF04769">
    <property type="entry name" value="MATalpha_HMGbox"/>
    <property type="match status" value="1"/>
</dbReference>
<dbReference type="GO" id="GO:0045895">
    <property type="term" value="P:positive regulation of mating-type specific transcription, DNA-templated"/>
    <property type="evidence" value="ECO:0007669"/>
    <property type="project" value="InterPro"/>
</dbReference>
<feature type="domain" description="Alpha box" evidence="7">
    <location>
        <begin position="81"/>
        <end position="136"/>
    </location>
</feature>
<protein>
    <recommendedName>
        <fullName evidence="7">Alpha box domain-containing protein</fullName>
    </recommendedName>
</protein>
<comment type="subcellular location">
    <subcellularLocation>
        <location evidence="5">Nucleus</location>
    </subcellularLocation>
</comment>
<keyword evidence="3 5" id="KW-0804">Transcription</keyword>
<proteinExistence type="inferred from homology"/>
<name>A0A507QQE5_MONPU</name>
<dbReference type="InterPro" id="IPR006856">
    <property type="entry name" value="MATalpha_HMGbox"/>
</dbReference>
<dbReference type="STRING" id="5098.A0A507QQE5"/>
<evidence type="ECO:0000256" key="4">
    <source>
        <dbReference type="ARBA" id="ARBA00023242"/>
    </source>
</evidence>
<comment type="caution">
    <text evidence="8">The sequence shown here is derived from an EMBL/GenBank/DDBJ whole genome shotgun (WGS) entry which is preliminary data.</text>
</comment>
<feature type="compositionally biased region" description="Polar residues" evidence="6">
    <location>
        <begin position="267"/>
        <end position="279"/>
    </location>
</feature>
<organism evidence="8 9">
    <name type="scientific">Monascus purpureus</name>
    <name type="common">Red mold</name>
    <name type="synonym">Monascus anka</name>
    <dbReference type="NCBI Taxonomy" id="5098"/>
    <lineage>
        <taxon>Eukaryota</taxon>
        <taxon>Fungi</taxon>
        <taxon>Dikarya</taxon>
        <taxon>Ascomycota</taxon>
        <taxon>Pezizomycotina</taxon>
        <taxon>Eurotiomycetes</taxon>
        <taxon>Eurotiomycetidae</taxon>
        <taxon>Eurotiales</taxon>
        <taxon>Aspergillaceae</taxon>
        <taxon>Monascus</taxon>
    </lineage>
</organism>
<evidence type="ECO:0000256" key="2">
    <source>
        <dbReference type="ARBA" id="ARBA00023125"/>
    </source>
</evidence>
<evidence type="ECO:0000256" key="3">
    <source>
        <dbReference type="ARBA" id="ARBA00023163"/>
    </source>
</evidence>
<feature type="region of interest" description="Disordered" evidence="6">
    <location>
        <begin position="255"/>
        <end position="283"/>
    </location>
</feature>
<evidence type="ECO:0000256" key="1">
    <source>
        <dbReference type="ARBA" id="ARBA00023015"/>
    </source>
</evidence>
<dbReference type="GO" id="GO:0008301">
    <property type="term" value="F:DNA binding, bending"/>
    <property type="evidence" value="ECO:0007669"/>
    <property type="project" value="InterPro"/>
</dbReference>
<evidence type="ECO:0000259" key="7">
    <source>
        <dbReference type="PROSITE" id="PS51325"/>
    </source>
</evidence>
<evidence type="ECO:0000313" key="9">
    <source>
        <dbReference type="Proteomes" id="UP000319663"/>
    </source>
</evidence>
<dbReference type="PROSITE" id="PS51325">
    <property type="entry name" value="ALPHA_BOX"/>
    <property type="match status" value="1"/>
</dbReference>
<comment type="similarity">
    <text evidence="5">Belongs to the MATALPHA1 family.</text>
</comment>
<accession>A0A507QQE5</accession>
<evidence type="ECO:0000256" key="5">
    <source>
        <dbReference type="RuleBase" id="RU003516"/>
    </source>
</evidence>
<dbReference type="OrthoDB" id="5398665at2759"/>
<dbReference type="GO" id="GO:0005634">
    <property type="term" value="C:nucleus"/>
    <property type="evidence" value="ECO:0007669"/>
    <property type="project" value="UniProtKB-SubCell"/>
</dbReference>
<keyword evidence="1 5" id="KW-0805">Transcription regulation</keyword>
<evidence type="ECO:0000256" key="6">
    <source>
        <dbReference type="SAM" id="MobiDB-lite"/>
    </source>
</evidence>